<name>A0A4R7S206_9BACT</name>
<comment type="caution">
    <text evidence="2">The sequence shown here is derived from an EMBL/GenBank/DDBJ whole genome shotgun (WGS) entry which is preliminary data.</text>
</comment>
<accession>A0A4R7S206</accession>
<evidence type="ECO:0000313" key="3">
    <source>
        <dbReference type="Proteomes" id="UP000295662"/>
    </source>
</evidence>
<feature type="region of interest" description="Disordered" evidence="1">
    <location>
        <begin position="191"/>
        <end position="303"/>
    </location>
</feature>
<dbReference type="EMBL" id="SOCA01000003">
    <property type="protein sequence ID" value="TDU71255.1"/>
    <property type="molecule type" value="Genomic_DNA"/>
</dbReference>
<proteinExistence type="predicted"/>
<keyword evidence="3" id="KW-1185">Reference proteome</keyword>
<feature type="compositionally biased region" description="Low complexity" evidence="1">
    <location>
        <begin position="209"/>
        <end position="220"/>
    </location>
</feature>
<evidence type="ECO:0000313" key="2">
    <source>
        <dbReference type="EMBL" id="TDU71255.1"/>
    </source>
</evidence>
<dbReference type="RefSeq" id="WP_133795421.1">
    <property type="nucleotide sequence ID" value="NZ_SOCA01000003.1"/>
</dbReference>
<reference evidence="2 3" key="1">
    <citation type="submission" date="2019-03" db="EMBL/GenBank/DDBJ databases">
        <title>Genomic Encyclopedia of Archaeal and Bacterial Type Strains, Phase II (KMG-II): from individual species to whole genera.</title>
        <authorList>
            <person name="Goeker M."/>
        </authorList>
    </citation>
    <scope>NUCLEOTIDE SEQUENCE [LARGE SCALE GENOMIC DNA]</scope>
    <source>
        <strain evidence="2 3">ATCC 25309</strain>
    </source>
</reference>
<protein>
    <submittedName>
        <fullName evidence="2">Uncharacterized protein</fullName>
    </submittedName>
</protein>
<evidence type="ECO:0000256" key="1">
    <source>
        <dbReference type="SAM" id="MobiDB-lite"/>
    </source>
</evidence>
<dbReference type="Proteomes" id="UP000295662">
    <property type="component" value="Unassembled WGS sequence"/>
</dbReference>
<organism evidence="2 3">
    <name type="scientific">Prosthecobacter fusiformis</name>
    <dbReference type="NCBI Taxonomy" id="48464"/>
    <lineage>
        <taxon>Bacteria</taxon>
        <taxon>Pseudomonadati</taxon>
        <taxon>Verrucomicrobiota</taxon>
        <taxon>Verrucomicrobiia</taxon>
        <taxon>Verrucomicrobiales</taxon>
        <taxon>Verrucomicrobiaceae</taxon>
        <taxon>Prosthecobacter</taxon>
    </lineage>
</organism>
<dbReference type="OrthoDB" id="9813753at2"/>
<sequence length="303" mass="33216">MIPPLTLKEPRHESFAFHLASGLEPKNAYHFAGFSPNNAKARAEELAQDPDIQDRVNHLKSTLPHTAHLRDRFAPSLLLMPETQDQMLAWLWQVMNGTRKVLPLQLRAATLFCRLKGWHLLKPIPAEQQPAPIPLMEEERHILATFNQHTLTQDLSARPSDPSSLITYHAHMADTALLACVHFPKERPLLHPSPLAKPKNSVAPPAPTAPESTPETLPPEVATSPDEEAASPHGETPSPSQPVEPQAKTPPNPQMGKNAGFTPSLLPPGNTHPSLPAGGPRIPLSQPFPTPIQTPRVLIRKTS</sequence>
<gene>
    <name evidence="2" type="ORF">EI77_02377</name>
</gene>
<dbReference type="AlphaFoldDB" id="A0A4R7S206"/>